<dbReference type="EMBL" id="DYUK01000031">
    <property type="protein sequence ID" value="HJG79060.1"/>
    <property type="molecule type" value="Genomic_DNA"/>
</dbReference>
<feature type="domain" description="N-acetyltransferase" evidence="1">
    <location>
        <begin position="135"/>
        <end position="292"/>
    </location>
</feature>
<dbReference type="InterPro" id="IPR025289">
    <property type="entry name" value="DUF4081"/>
</dbReference>
<dbReference type="Pfam" id="PF13312">
    <property type="entry name" value="DUF4081"/>
    <property type="match status" value="1"/>
</dbReference>
<dbReference type="Pfam" id="PF00583">
    <property type="entry name" value="Acetyltransf_1"/>
    <property type="match status" value="1"/>
</dbReference>
<keyword evidence="2" id="KW-0808">Transferase</keyword>
<dbReference type="GO" id="GO:0016747">
    <property type="term" value="F:acyltransferase activity, transferring groups other than amino-acyl groups"/>
    <property type="evidence" value="ECO:0007669"/>
    <property type="project" value="InterPro"/>
</dbReference>
<dbReference type="AlphaFoldDB" id="A0A921SMA7"/>
<name>A0A921SMA7_9MICO</name>
<dbReference type="EC" id="2.3.1.-" evidence="2"/>
<dbReference type="Gene3D" id="3.40.630.30">
    <property type="match status" value="1"/>
</dbReference>
<dbReference type="InterPro" id="IPR016181">
    <property type="entry name" value="Acyl_CoA_acyltransferase"/>
</dbReference>
<dbReference type="Proteomes" id="UP000784435">
    <property type="component" value="Unassembled WGS sequence"/>
</dbReference>
<dbReference type="InterPro" id="IPR000182">
    <property type="entry name" value="GNAT_dom"/>
</dbReference>
<reference evidence="2" key="2">
    <citation type="submission" date="2021-09" db="EMBL/GenBank/DDBJ databases">
        <authorList>
            <person name="Gilroy R."/>
        </authorList>
    </citation>
    <scope>NUCLEOTIDE SEQUENCE</scope>
    <source>
        <strain evidence="2">ChiGjej5B5-7349</strain>
    </source>
</reference>
<organism evidence="2 3">
    <name type="scientific">Brevibacterium senegalense</name>
    <dbReference type="NCBI Taxonomy" id="1033736"/>
    <lineage>
        <taxon>Bacteria</taxon>
        <taxon>Bacillati</taxon>
        <taxon>Actinomycetota</taxon>
        <taxon>Actinomycetes</taxon>
        <taxon>Micrococcales</taxon>
        <taxon>Brevibacteriaceae</taxon>
        <taxon>Brevibacterium</taxon>
    </lineage>
</organism>
<proteinExistence type="predicted"/>
<accession>A0A921SMA7</accession>
<comment type="caution">
    <text evidence="2">The sequence shown here is derived from an EMBL/GenBank/DDBJ whole genome shotgun (WGS) entry which is preliminary data.</text>
</comment>
<protein>
    <submittedName>
        <fullName evidence="2">GNAT family N-acetyltransferase</fullName>
        <ecNumber evidence="2">2.3.1.-</ecNumber>
    </submittedName>
</protein>
<gene>
    <name evidence="2" type="ORF">K8V08_01455</name>
</gene>
<keyword evidence="2" id="KW-0012">Acyltransferase</keyword>
<reference evidence="2" key="1">
    <citation type="journal article" date="2021" name="PeerJ">
        <title>Extensive microbial diversity within the chicken gut microbiome revealed by metagenomics and culture.</title>
        <authorList>
            <person name="Gilroy R."/>
            <person name="Ravi A."/>
            <person name="Getino M."/>
            <person name="Pursley I."/>
            <person name="Horton D.L."/>
            <person name="Alikhan N.F."/>
            <person name="Baker D."/>
            <person name="Gharbi K."/>
            <person name="Hall N."/>
            <person name="Watson M."/>
            <person name="Adriaenssens E.M."/>
            <person name="Foster-Nyarko E."/>
            <person name="Jarju S."/>
            <person name="Secka A."/>
            <person name="Antonio M."/>
            <person name="Oren A."/>
            <person name="Chaudhuri R.R."/>
            <person name="La Ragione R."/>
            <person name="Hildebrand F."/>
            <person name="Pallen M.J."/>
        </authorList>
    </citation>
    <scope>NUCLEOTIDE SEQUENCE</scope>
    <source>
        <strain evidence="2">ChiGjej5B5-7349</strain>
    </source>
</reference>
<evidence type="ECO:0000313" key="2">
    <source>
        <dbReference type="EMBL" id="HJG79060.1"/>
    </source>
</evidence>
<sequence>MRVHPLSTLHTGWLRQRLLADPARHCYLLALLEARGTAAISGPSGTLYGVFDGDGDPVAAYWLGGSIAAVDATPATNAPIARLLNTRGRWTVSITGDASWVLDLSRSLTWGQPRGVRPDQPLLVFERSPRVRPHPALRVGAPADFPWVYPASVEMFTEEVGFSPIAEGDRDYRARVMSLLESGGTLVVTGDHAPDGSPVRHWPAAGSTRQVVFKADLGIRTAQSVQVQGVWTHPDFRGRGVAAAAMAAVSAHTRRVHAPIVSLYANAYNTPALRVYEKAGYVQRGTFATVMY</sequence>
<evidence type="ECO:0000313" key="3">
    <source>
        <dbReference type="Proteomes" id="UP000784435"/>
    </source>
</evidence>
<dbReference type="SUPFAM" id="SSF55729">
    <property type="entry name" value="Acyl-CoA N-acyltransferases (Nat)"/>
    <property type="match status" value="1"/>
</dbReference>
<dbReference type="PROSITE" id="PS51186">
    <property type="entry name" value="GNAT"/>
    <property type="match status" value="1"/>
</dbReference>
<evidence type="ECO:0000259" key="1">
    <source>
        <dbReference type="PROSITE" id="PS51186"/>
    </source>
</evidence>